<evidence type="ECO:0000313" key="2">
    <source>
        <dbReference type="EMBL" id="OYQ34820.1"/>
    </source>
</evidence>
<dbReference type="GO" id="GO:0008999">
    <property type="term" value="F:protein-N-terminal-alanine acetyltransferase activity"/>
    <property type="evidence" value="ECO:0007669"/>
    <property type="project" value="TreeGrafter"/>
</dbReference>
<dbReference type="GO" id="GO:0005840">
    <property type="term" value="C:ribosome"/>
    <property type="evidence" value="ECO:0007669"/>
    <property type="project" value="UniProtKB-KW"/>
</dbReference>
<dbReference type="OrthoDB" id="9801669at2"/>
<keyword evidence="3" id="KW-1185">Reference proteome</keyword>
<sequence>MIRLIPDGLLSPPPLRVDGPHVFIRPAQPRDWKQWAEIREISREFLVPWEPTWPPDALTQTAFNRRLRRQAAEWRDDETYSFLTFEQGSEQVVGGIGLTNVRRGVAQMGSMGYWVGRPFARRGYTSEAARLMLSFAFGQLGLHRVEAACLPSNQASSGVLEKVGFTREGYARAYLRINDKWADHVLYAILRDDWAAERHHRA</sequence>
<evidence type="ECO:0000313" key="3">
    <source>
        <dbReference type="Proteomes" id="UP000216998"/>
    </source>
</evidence>
<dbReference type="PROSITE" id="PS51186">
    <property type="entry name" value="GNAT"/>
    <property type="match status" value="1"/>
</dbReference>
<dbReference type="InterPro" id="IPR000182">
    <property type="entry name" value="GNAT_dom"/>
</dbReference>
<keyword evidence="2" id="KW-0689">Ribosomal protein</keyword>
<accession>A0A255Z2E0</accession>
<comment type="caution">
    <text evidence="2">The sequence shown here is derived from an EMBL/GenBank/DDBJ whole genome shotgun (WGS) entry which is preliminary data.</text>
</comment>
<dbReference type="SUPFAM" id="SSF55729">
    <property type="entry name" value="Acyl-CoA N-acyltransferases (Nat)"/>
    <property type="match status" value="1"/>
</dbReference>
<dbReference type="PANTHER" id="PTHR43441">
    <property type="entry name" value="RIBOSOMAL-PROTEIN-SERINE ACETYLTRANSFERASE"/>
    <property type="match status" value="1"/>
</dbReference>
<evidence type="ECO:0000259" key="1">
    <source>
        <dbReference type="PROSITE" id="PS51186"/>
    </source>
</evidence>
<protein>
    <submittedName>
        <fullName evidence="2">30S ribosomal protein S5 alanine N-acetyltransferase</fullName>
    </submittedName>
</protein>
<dbReference type="Pfam" id="PF13302">
    <property type="entry name" value="Acetyltransf_3"/>
    <property type="match status" value="1"/>
</dbReference>
<dbReference type="Gene3D" id="3.40.630.30">
    <property type="match status" value="1"/>
</dbReference>
<gene>
    <name evidence="2" type="ORF">CHU95_09530</name>
</gene>
<dbReference type="InterPro" id="IPR016181">
    <property type="entry name" value="Acyl_CoA_acyltransferase"/>
</dbReference>
<dbReference type="GO" id="GO:1990189">
    <property type="term" value="F:protein N-terminal-serine acetyltransferase activity"/>
    <property type="evidence" value="ECO:0007669"/>
    <property type="project" value="TreeGrafter"/>
</dbReference>
<dbReference type="PANTHER" id="PTHR43441:SF10">
    <property type="entry name" value="ACETYLTRANSFERASE"/>
    <property type="match status" value="1"/>
</dbReference>
<dbReference type="AlphaFoldDB" id="A0A255Z2E0"/>
<dbReference type="Proteomes" id="UP000216998">
    <property type="component" value="Unassembled WGS sequence"/>
</dbReference>
<name>A0A255Z2E0_9PROT</name>
<dbReference type="EMBL" id="NOXU01000027">
    <property type="protein sequence ID" value="OYQ34820.1"/>
    <property type="molecule type" value="Genomic_DNA"/>
</dbReference>
<reference evidence="2 3" key="1">
    <citation type="submission" date="2017-07" db="EMBL/GenBank/DDBJ databases">
        <title>Niveispirillum cyanobacteriorum sp. nov., isolated from cyanobacterial aggregates in a eutrophic lake.</title>
        <authorList>
            <person name="Cai H."/>
        </authorList>
    </citation>
    <scope>NUCLEOTIDE SEQUENCE [LARGE SCALE GENOMIC DNA]</scope>
    <source>
        <strain evidence="3">TH1-14</strain>
    </source>
</reference>
<keyword evidence="2" id="KW-0808">Transferase</keyword>
<organism evidence="2 3">
    <name type="scientific">Niveispirillum lacus</name>
    <dbReference type="NCBI Taxonomy" id="1981099"/>
    <lineage>
        <taxon>Bacteria</taxon>
        <taxon>Pseudomonadati</taxon>
        <taxon>Pseudomonadota</taxon>
        <taxon>Alphaproteobacteria</taxon>
        <taxon>Rhodospirillales</taxon>
        <taxon>Azospirillaceae</taxon>
        <taxon>Niveispirillum</taxon>
    </lineage>
</organism>
<dbReference type="RefSeq" id="WP_094456082.1">
    <property type="nucleotide sequence ID" value="NZ_NOXU01000027.1"/>
</dbReference>
<dbReference type="GO" id="GO:0005737">
    <property type="term" value="C:cytoplasm"/>
    <property type="evidence" value="ECO:0007669"/>
    <property type="project" value="TreeGrafter"/>
</dbReference>
<keyword evidence="2" id="KW-0687">Ribonucleoprotein</keyword>
<feature type="domain" description="N-acetyltransferase" evidence="1">
    <location>
        <begin position="22"/>
        <end position="192"/>
    </location>
</feature>
<proteinExistence type="predicted"/>
<dbReference type="InterPro" id="IPR051908">
    <property type="entry name" value="Ribosomal_N-acetyltransferase"/>
</dbReference>